<name>A0A8J6AE00_GALPY</name>
<accession>A0A8J6AE00</accession>
<keyword evidence="3" id="KW-1185">Reference proteome</keyword>
<feature type="region of interest" description="Disordered" evidence="1">
    <location>
        <begin position="25"/>
        <end position="56"/>
    </location>
</feature>
<proteinExistence type="predicted"/>
<evidence type="ECO:0000313" key="2">
    <source>
        <dbReference type="EMBL" id="KAG8516630.1"/>
    </source>
</evidence>
<dbReference type="Proteomes" id="UP000700334">
    <property type="component" value="Unassembled WGS sequence"/>
</dbReference>
<dbReference type="PANTHER" id="PTHR22035:SF4">
    <property type="entry name" value="COILED-COIL DOMAIN-CONTAINING PROTEIN 7"/>
    <property type="match status" value="1"/>
</dbReference>
<organism evidence="2 3">
    <name type="scientific">Galemys pyrenaicus</name>
    <name type="common">Iberian desman</name>
    <name type="synonym">Pyrenean desman</name>
    <dbReference type="NCBI Taxonomy" id="202257"/>
    <lineage>
        <taxon>Eukaryota</taxon>
        <taxon>Metazoa</taxon>
        <taxon>Chordata</taxon>
        <taxon>Craniata</taxon>
        <taxon>Vertebrata</taxon>
        <taxon>Euteleostomi</taxon>
        <taxon>Mammalia</taxon>
        <taxon>Eutheria</taxon>
        <taxon>Laurasiatheria</taxon>
        <taxon>Eulipotyphla</taxon>
        <taxon>Talpidae</taxon>
        <taxon>Galemys</taxon>
    </lineage>
</organism>
<evidence type="ECO:0000256" key="1">
    <source>
        <dbReference type="SAM" id="MobiDB-lite"/>
    </source>
</evidence>
<gene>
    <name evidence="2" type="ORF">J0S82_004077</name>
</gene>
<feature type="non-terminal residue" evidence="2">
    <location>
        <position position="1"/>
    </location>
</feature>
<protein>
    <submittedName>
        <fullName evidence="2">Coiled-coil domain-containing protein 7</fullName>
    </submittedName>
</protein>
<evidence type="ECO:0000313" key="3">
    <source>
        <dbReference type="Proteomes" id="UP000700334"/>
    </source>
</evidence>
<comment type="caution">
    <text evidence="2">The sequence shown here is derived from an EMBL/GenBank/DDBJ whole genome shotgun (WGS) entry which is preliminary data.</text>
</comment>
<sequence length="208" mass="23143">MKPVKPLLASGNKLASVPELTYKRRVLNSPLPPKTKEKHTAKSAHQKTMEPMVLRSPPTGESIIRYALPIPSSKTKEIIAEDESIRKITKRLKMVASNLEKTYGSYIQNGEQPAVKAENEGLTLSVGDDLNSSLVSTSQFTVELDETVREEKNINKDESILEAELPVPNNAIILSISQIIKQVQKLKELKNRLTQKSRISLEAMLSKS</sequence>
<dbReference type="AlphaFoldDB" id="A0A8J6AE00"/>
<reference evidence="2" key="1">
    <citation type="journal article" date="2021" name="Evol. Appl.">
        <title>The genome of the Pyrenean desman and the effects of bottlenecks and inbreeding on the genomic landscape of an endangered species.</title>
        <authorList>
            <person name="Escoda L."/>
            <person name="Castresana J."/>
        </authorList>
    </citation>
    <scope>NUCLEOTIDE SEQUENCE</scope>
    <source>
        <strain evidence="2">IBE-C5619</strain>
    </source>
</reference>
<dbReference type="PANTHER" id="PTHR22035">
    <property type="entry name" value="COILED-COIL DOMAIN-CONTAINING PROTEIN 7"/>
    <property type="match status" value="1"/>
</dbReference>
<dbReference type="OrthoDB" id="9048348at2759"/>
<dbReference type="EMBL" id="JAGFMF010011673">
    <property type="protein sequence ID" value="KAG8516630.1"/>
    <property type="molecule type" value="Genomic_DNA"/>
</dbReference>
<dbReference type="Pfam" id="PF15368">
    <property type="entry name" value="BioT2"/>
    <property type="match status" value="1"/>
</dbReference>
<dbReference type="InterPro" id="IPR029272">
    <property type="entry name" value="CCDC7"/>
</dbReference>